<reference key="2">
    <citation type="submission" date="2011-04" db="EMBL/GenBank/DDBJ databases">
        <title>Complete sequence of chromosome of Haliscomenobacter hydrossis DSM 1100.</title>
        <authorList>
            <consortium name="US DOE Joint Genome Institute (JGI-PGF)"/>
            <person name="Lucas S."/>
            <person name="Han J."/>
            <person name="Lapidus A."/>
            <person name="Bruce D."/>
            <person name="Goodwin L."/>
            <person name="Pitluck S."/>
            <person name="Peters L."/>
            <person name="Kyrpides N."/>
            <person name="Mavromatis K."/>
            <person name="Ivanova N."/>
            <person name="Ovchinnikova G."/>
            <person name="Pagani I."/>
            <person name="Daligault H."/>
            <person name="Detter J.C."/>
            <person name="Han C."/>
            <person name="Land M."/>
            <person name="Hauser L."/>
            <person name="Markowitz V."/>
            <person name="Cheng J.-F."/>
            <person name="Hugenholtz P."/>
            <person name="Woyke T."/>
            <person name="Wu D."/>
            <person name="Verbarg S."/>
            <person name="Frueling A."/>
            <person name="Brambilla E."/>
            <person name="Klenk H.-P."/>
            <person name="Eisen J.A."/>
        </authorList>
    </citation>
    <scope>NUCLEOTIDE SEQUENCE</scope>
    <source>
        <strain>DSM 1100</strain>
    </source>
</reference>
<evidence type="ECO:0000256" key="1">
    <source>
        <dbReference type="SAM" id="Phobius"/>
    </source>
</evidence>
<gene>
    <name evidence="2" type="ordered locus">Halhy_5613</name>
</gene>
<keyword evidence="3" id="KW-1185">Reference proteome</keyword>
<evidence type="ECO:0000313" key="3">
    <source>
        <dbReference type="Proteomes" id="UP000008461"/>
    </source>
</evidence>
<dbReference type="KEGG" id="hhy:Halhy_5613"/>
<evidence type="ECO:0000313" key="2">
    <source>
        <dbReference type="EMBL" id="AEE53437.1"/>
    </source>
</evidence>
<keyword evidence="1" id="KW-0812">Transmembrane</keyword>
<dbReference type="HOGENOM" id="CLU_2633165_0_0_10"/>
<sequence>MYLNPIFINRLIINSPQVYYIFVHFVLPFVSFVLKNAAFTEYLIPGICTILICPKRTQQIPATLRQQQSINAYRHHI</sequence>
<proteinExistence type="predicted"/>
<protein>
    <submittedName>
        <fullName evidence="2">Uncharacterized protein</fullName>
    </submittedName>
</protein>
<dbReference type="Proteomes" id="UP000008461">
    <property type="component" value="Chromosome"/>
</dbReference>
<name>F4KUN4_HALH1</name>
<dbReference type="AlphaFoldDB" id="F4KUN4"/>
<accession>F4KUN4</accession>
<dbReference type="EMBL" id="CP002691">
    <property type="protein sequence ID" value="AEE53437.1"/>
    <property type="molecule type" value="Genomic_DNA"/>
</dbReference>
<organism evidence="2 3">
    <name type="scientific">Haliscomenobacter hydrossis (strain ATCC 27775 / DSM 1100 / LMG 10767 / O)</name>
    <dbReference type="NCBI Taxonomy" id="760192"/>
    <lineage>
        <taxon>Bacteria</taxon>
        <taxon>Pseudomonadati</taxon>
        <taxon>Bacteroidota</taxon>
        <taxon>Saprospiria</taxon>
        <taxon>Saprospirales</taxon>
        <taxon>Haliscomenobacteraceae</taxon>
        <taxon>Haliscomenobacter</taxon>
    </lineage>
</organism>
<keyword evidence="1" id="KW-1133">Transmembrane helix</keyword>
<keyword evidence="1" id="KW-0472">Membrane</keyword>
<reference evidence="2 3" key="1">
    <citation type="journal article" date="2011" name="Stand. Genomic Sci.">
        <title>Complete genome sequence of Haliscomenobacter hydrossis type strain (O).</title>
        <authorList>
            <consortium name="US DOE Joint Genome Institute (JGI-PGF)"/>
            <person name="Daligault H."/>
            <person name="Lapidus A."/>
            <person name="Zeytun A."/>
            <person name="Nolan M."/>
            <person name="Lucas S."/>
            <person name="Del Rio T.G."/>
            <person name="Tice H."/>
            <person name="Cheng J.F."/>
            <person name="Tapia R."/>
            <person name="Han C."/>
            <person name="Goodwin L."/>
            <person name="Pitluck S."/>
            <person name="Liolios K."/>
            <person name="Pagani I."/>
            <person name="Ivanova N."/>
            <person name="Huntemann M."/>
            <person name="Mavromatis K."/>
            <person name="Mikhailova N."/>
            <person name="Pati A."/>
            <person name="Chen A."/>
            <person name="Palaniappan K."/>
            <person name="Land M."/>
            <person name="Hauser L."/>
            <person name="Brambilla E.M."/>
            <person name="Rohde M."/>
            <person name="Verbarg S."/>
            <person name="Goker M."/>
            <person name="Bristow J."/>
            <person name="Eisen J.A."/>
            <person name="Markowitz V."/>
            <person name="Hugenholtz P."/>
            <person name="Kyrpides N.C."/>
            <person name="Klenk H.P."/>
            <person name="Woyke T."/>
        </authorList>
    </citation>
    <scope>NUCLEOTIDE SEQUENCE [LARGE SCALE GENOMIC DNA]</scope>
    <source>
        <strain evidence="3">ATCC 27775 / DSM 1100 / LMG 10767 / O</strain>
    </source>
</reference>
<feature type="transmembrane region" description="Helical" evidence="1">
    <location>
        <begin position="17"/>
        <end position="34"/>
    </location>
</feature>